<dbReference type="EMBL" id="CM023476">
    <property type="protein sequence ID" value="KAH7942291.1"/>
    <property type="molecule type" value="Genomic_DNA"/>
</dbReference>
<proteinExistence type="predicted"/>
<sequence>MREHPLKTITAECHEMTSQADFVVACVNVRSLKKRHLDVAHDPILNKAHVLCLTEAWTDGQAFYGIPSYMYVTGGRCLDPSVAAGVTICARTDLSYTLEPVRDLADGLFPMADLCGIRIKETNCHIFCAYVAPKTPADKLAQFINLAIQLLHMRDKPMILVGDFSYDIRRRKYRSPNYHKVMVMSADVNSSLPPPPCLDDFFPSDDEFPDVSKEERELDRKKKPASCCAHGKSTKPVQTEASWLFNSSVDVAVETSRSIDVCKSTQASLVAVKDRKKEPASCCNHGKSTKPVQTEASWLFSSSVDVAVETSRSIDVCKSTQASLVAVKVHRWTETTDLVESKDSDTHVQEIPAPHVRGMPRLTNMDQSPGVSTLYTTQVDEVTLPALGTCGSHRLSQDRLGYEEGGTIVAVTAWSLRQLEETGRKSSRRQSSRSGSGGPRNVAPGDTAFTSSRLGECLSDYVLLDDKDRVPSGN</sequence>
<comment type="caution">
    <text evidence="1">The sequence shown here is derived from an EMBL/GenBank/DDBJ whole genome shotgun (WGS) entry which is preliminary data.</text>
</comment>
<reference evidence="1" key="1">
    <citation type="submission" date="2020-05" db="EMBL/GenBank/DDBJ databases">
        <title>Large-scale comparative analyses of tick genomes elucidate their genetic diversity and vector capacities.</title>
        <authorList>
            <person name="Jia N."/>
            <person name="Wang J."/>
            <person name="Shi W."/>
            <person name="Du L."/>
            <person name="Sun Y."/>
            <person name="Zhan W."/>
            <person name="Jiang J."/>
            <person name="Wang Q."/>
            <person name="Zhang B."/>
            <person name="Ji P."/>
            <person name="Sakyi L.B."/>
            <person name="Cui X."/>
            <person name="Yuan T."/>
            <person name="Jiang B."/>
            <person name="Yang W."/>
            <person name="Lam T.T.-Y."/>
            <person name="Chang Q."/>
            <person name="Ding S."/>
            <person name="Wang X."/>
            <person name="Zhu J."/>
            <person name="Ruan X."/>
            <person name="Zhao L."/>
            <person name="Wei J."/>
            <person name="Que T."/>
            <person name="Du C."/>
            <person name="Cheng J."/>
            <person name="Dai P."/>
            <person name="Han X."/>
            <person name="Huang E."/>
            <person name="Gao Y."/>
            <person name="Liu J."/>
            <person name="Shao H."/>
            <person name="Ye R."/>
            <person name="Li L."/>
            <person name="Wei W."/>
            <person name="Wang X."/>
            <person name="Wang C."/>
            <person name="Yang T."/>
            <person name="Huo Q."/>
            <person name="Li W."/>
            <person name="Guo W."/>
            <person name="Chen H."/>
            <person name="Zhou L."/>
            <person name="Ni X."/>
            <person name="Tian J."/>
            <person name="Zhou Y."/>
            <person name="Sheng Y."/>
            <person name="Liu T."/>
            <person name="Pan Y."/>
            <person name="Xia L."/>
            <person name="Li J."/>
            <person name="Zhao F."/>
            <person name="Cao W."/>
        </authorList>
    </citation>
    <scope>NUCLEOTIDE SEQUENCE</scope>
    <source>
        <strain evidence="1">Dsil-2018</strain>
    </source>
</reference>
<gene>
    <name evidence="1" type="ORF">HPB49_022672</name>
</gene>
<accession>A0ACB8CHY2</accession>
<organism evidence="1 2">
    <name type="scientific">Dermacentor silvarum</name>
    <name type="common">Tick</name>
    <dbReference type="NCBI Taxonomy" id="543639"/>
    <lineage>
        <taxon>Eukaryota</taxon>
        <taxon>Metazoa</taxon>
        <taxon>Ecdysozoa</taxon>
        <taxon>Arthropoda</taxon>
        <taxon>Chelicerata</taxon>
        <taxon>Arachnida</taxon>
        <taxon>Acari</taxon>
        <taxon>Parasitiformes</taxon>
        <taxon>Ixodida</taxon>
        <taxon>Ixodoidea</taxon>
        <taxon>Ixodidae</taxon>
        <taxon>Rhipicephalinae</taxon>
        <taxon>Dermacentor</taxon>
    </lineage>
</organism>
<evidence type="ECO:0000313" key="1">
    <source>
        <dbReference type="EMBL" id="KAH7942291.1"/>
    </source>
</evidence>
<dbReference type="Proteomes" id="UP000821865">
    <property type="component" value="Chromosome 7"/>
</dbReference>
<name>A0ACB8CHY2_DERSI</name>
<keyword evidence="2" id="KW-1185">Reference proteome</keyword>
<protein>
    <submittedName>
        <fullName evidence="1">Uncharacterized protein</fullName>
    </submittedName>
</protein>
<evidence type="ECO:0000313" key="2">
    <source>
        <dbReference type="Proteomes" id="UP000821865"/>
    </source>
</evidence>